<reference evidence="1" key="1">
    <citation type="journal article" date="2019" name="Sci. Rep.">
        <title>Draft genome of Tanacetum cinerariifolium, the natural source of mosquito coil.</title>
        <authorList>
            <person name="Yamashiro T."/>
            <person name="Shiraishi A."/>
            <person name="Satake H."/>
            <person name="Nakayama K."/>
        </authorList>
    </citation>
    <scope>NUCLEOTIDE SEQUENCE</scope>
</reference>
<organism evidence="1">
    <name type="scientific">Tanacetum cinerariifolium</name>
    <name type="common">Dalmatian daisy</name>
    <name type="synonym">Chrysanthemum cinerariifolium</name>
    <dbReference type="NCBI Taxonomy" id="118510"/>
    <lineage>
        <taxon>Eukaryota</taxon>
        <taxon>Viridiplantae</taxon>
        <taxon>Streptophyta</taxon>
        <taxon>Embryophyta</taxon>
        <taxon>Tracheophyta</taxon>
        <taxon>Spermatophyta</taxon>
        <taxon>Magnoliopsida</taxon>
        <taxon>eudicotyledons</taxon>
        <taxon>Gunneridae</taxon>
        <taxon>Pentapetalae</taxon>
        <taxon>asterids</taxon>
        <taxon>campanulids</taxon>
        <taxon>Asterales</taxon>
        <taxon>Asteraceae</taxon>
        <taxon>Asteroideae</taxon>
        <taxon>Anthemideae</taxon>
        <taxon>Anthemidinae</taxon>
        <taxon>Tanacetum</taxon>
    </lineage>
</organism>
<name>A0A699R869_TANCI</name>
<accession>A0A699R869</accession>
<feature type="non-terminal residue" evidence="1">
    <location>
        <position position="59"/>
    </location>
</feature>
<sequence>MFDVNDLSGEEVFVLKQEVMSTIATTITIEELTLSQALEALKNSKPKVKGIVIHEQEEP</sequence>
<evidence type="ECO:0000313" key="1">
    <source>
        <dbReference type="EMBL" id="GFC81826.1"/>
    </source>
</evidence>
<proteinExistence type="predicted"/>
<protein>
    <submittedName>
        <fullName evidence="1">Uncharacterized protein</fullName>
    </submittedName>
</protein>
<dbReference type="EMBL" id="BKCJ011081455">
    <property type="protein sequence ID" value="GFC81826.1"/>
    <property type="molecule type" value="Genomic_DNA"/>
</dbReference>
<gene>
    <name evidence="1" type="ORF">Tci_853796</name>
</gene>
<comment type="caution">
    <text evidence="1">The sequence shown here is derived from an EMBL/GenBank/DDBJ whole genome shotgun (WGS) entry which is preliminary data.</text>
</comment>
<dbReference type="AlphaFoldDB" id="A0A699R869"/>